<comment type="similarity">
    <text evidence="1">Belongs to the asaB hydroxylase/desaturase family.</text>
</comment>
<evidence type="ECO:0000313" key="4">
    <source>
        <dbReference type="Proteomes" id="UP000053317"/>
    </source>
</evidence>
<evidence type="ECO:0000313" key="3">
    <source>
        <dbReference type="EMBL" id="KKY21522.1"/>
    </source>
</evidence>
<dbReference type="GO" id="GO:0016491">
    <property type="term" value="F:oxidoreductase activity"/>
    <property type="evidence" value="ECO:0007669"/>
    <property type="project" value="InterPro"/>
</dbReference>
<dbReference type="Proteomes" id="UP000053317">
    <property type="component" value="Unassembled WGS sequence"/>
</dbReference>
<proteinExistence type="inferred from homology"/>
<name>A0A0G2EF65_PHACM</name>
<protein>
    <submittedName>
        <fullName evidence="3">Putative ga4 desaturase</fullName>
    </submittedName>
</protein>
<feature type="compositionally biased region" description="Low complexity" evidence="2">
    <location>
        <begin position="1"/>
        <end position="31"/>
    </location>
</feature>
<dbReference type="InterPro" id="IPR044053">
    <property type="entry name" value="AsaB-like"/>
</dbReference>
<feature type="region of interest" description="Disordered" evidence="2">
    <location>
        <begin position="1"/>
        <end position="37"/>
    </location>
</feature>
<evidence type="ECO:0000256" key="2">
    <source>
        <dbReference type="SAM" id="MobiDB-lite"/>
    </source>
</evidence>
<feature type="region of interest" description="Disordered" evidence="2">
    <location>
        <begin position="152"/>
        <end position="204"/>
    </location>
</feature>
<comment type="caution">
    <text evidence="3">The sequence shown here is derived from an EMBL/GenBank/DDBJ whole genome shotgun (WGS) entry which is preliminary data.</text>
</comment>
<dbReference type="EMBL" id="LCWF01000084">
    <property type="protein sequence ID" value="KKY21522.1"/>
    <property type="molecule type" value="Genomic_DNA"/>
</dbReference>
<organism evidence="3 4">
    <name type="scientific">Phaeomoniella chlamydospora</name>
    <name type="common">Phaeoacremonium chlamydosporum</name>
    <dbReference type="NCBI Taxonomy" id="158046"/>
    <lineage>
        <taxon>Eukaryota</taxon>
        <taxon>Fungi</taxon>
        <taxon>Dikarya</taxon>
        <taxon>Ascomycota</taxon>
        <taxon>Pezizomycotina</taxon>
        <taxon>Eurotiomycetes</taxon>
        <taxon>Chaetothyriomycetidae</taxon>
        <taxon>Phaeomoniellales</taxon>
        <taxon>Phaeomoniellaceae</taxon>
        <taxon>Phaeomoniella</taxon>
    </lineage>
</organism>
<sequence length="315" mass="34376">MSTTATTTTTTTTVTTASPSTTTNTTIKSPSPSVPTHGKLRYIARGITPTASPHLYHLPPMSEFADVRTLPITDIKPSLDLGDATPYTLDTYGFTARRHPSKLHSPPYTRESWNDETLLKEIYFPEVEELIKKLTGATKVITESAIMRNEKHTEVDGLARSEDQKKTTTTSSSPEEIPASKEEDPDPFPKLIGTQPSAGASPAPKVHLDFSPLGARIHLAKYHHITRCHGSSVLSSYDALTQSGIPDSALRDHYTGSRWAMFSIWRPLRLRRLYPGGRDGTDIEQAAEDVDGGIGQTGTEYASDELLSGSWVGKA</sequence>
<feature type="compositionally biased region" description="Basic and acidic residues" evidence="2">
    <location>
        <begin position="152"/>
        <end position="166"/>
    </location>
</feature>
<dbReference type="PANTHER" id="PTHR34598:SF3">
    <property type="entry name" value="OXIDOREDUCTASE AN1597"/>
    <property type="match status" value="1"/>
</dbReference>
<keyword evidence="4" id="KW-1185">Reference proteome</keyword>
<reference evidence="3 4" key="2">
    <citation type="submission" date="2015-05" db="EMBL/GenBank/DDBJ databases">
        <authorList>
            <person name="Morales-Cruz A."/>
            <person name="Amrine K.C."/>
            <person name="Cantu D."/>
        </authorList>
    </citation>
    <scope>NUCLEOTIDE SEQUENCE [LARGE SCALE GENOMIC DNA]</scope>
    <source>
        <strain evidence="3">UCRPC4</strain>
    </source>
</reference>
<dbReference type="AlphaFoldDB" id="A0A0G2EF65"/>
<dbReference type="OrthoDB" id="4325028at2759"/>
<dbReference type="PANTHER" id="PTHR34598">
    <property type="entry name" value="BLL6449 PROTEIN"/>
    <property type="match status" value="1"/>
</dbReference>
<evidence type="ECO:0000256" key="1">
    <source>
        <dbReference type="ARBA" id="ARBA00023604"/>
    </source>
</evidence>
<accession>A0A0G2EF65</accession>
<reference evidence="3 4" key="1">
    <citation type="submission" date="2015-05" db="EMBL/GenBank/DDBJ databases">
        <title>Distinctive expansion of gene families associated with plant cell wall degradation and secondary metabolism in the genomes of grapevine trunk pathogens.</title>
        <authorList>
            <person name="Lawrence D.P."/>
            <person name="Travadon R."/>
            <person name="Rolshausen P.E."/>
            <person name="Baumgartner K."/>
        </authorList>
    </citation>
    <scope>NUCLEOTIDE SEQUENCE [LARGE SCALE GENOMIC DNA]</scope>
    <source>
        <strain evidence="3">UCRPC4</strain>
    </source>
</reference>
<gene>
    <name evidence="3" type="ORF">UCRPC4_g03626</name>
</gene>